<dbReference type="Proteomes" id="UP000283383">
    <property type="component" value="Unassembled WGS sequence"/>
</dbReference>
<organism evidence="1 2">
    <name type="scientific">Golovinomyces cichoracearum</name>
    <dbReference type="NCBI Taxonomy" id="62708"/>
    <lineage>
        <taxon>Eukaryota</taxon>
        <taxon>Fungi</taxon>
        <taxon>Dikarya</taxon>
        <taxon>Ascomycota</taxon>
        <taxon>Pezizomycotina</taxon>
        <taxon>Leotiomycetes</taxon>
        <taxon>Erysiphales</taxon>
        <taxon>Erysiphaceae</taxon>
        <taxon>Golovinomyces</taxon>
    </lineage>
</organism>
<dbReference type="EMBL" id="MCBQ01000129">
    <property type="protein sequence ID" value="RKF84129.1"/>
    <property type="molecule type" value="Genomic_DNA"/>
</dbReference>
<protein>
    <submittedName>
        <fullName evidence="1">LINE-1 retrotransposable element ORF2 protein</fullName>
    </submittedName>
</protein>
<evidence type="ECO:0000313" key="2">
    <source>
        <dbReference type="Proteomes" id="UP000283383"/>
    </source>
</evidence>
<proteinExistence type="predicted"/>
<dbReference type="PANTHER" id="PTHR19446">
    <property type="entry name" value="REVERSE TRANSCRIPTASES"/>
    <property type="match status" value="1"/>
</dbReference>
<name>A0A420JBF8_9PEZI</name>
<sequence length="262" mass="29705">MRKSKHLKLIEQLLAEKDAKDFTYKVRAKHFVLGDSPTRWFFSKMKESTGNGTRCLKDKTGVMRDQGPEMAQVVSDYWTPLYESRERSRSALLGLLDHWDNKLPSHEARHLTDPIKETEMCKVIRKMGYGKAPGLDGLPAELYRHFVAESRIPVTSIPVIKSLTEEFNRVLVGGAVCSDWLLGVMSILYKKGDPTDCSNYRPLVMLNVVYKIFSGILAARLTKALGNITGHHQGAFLLGRLIDDNIRLVQLVIDFLSHSNCW</sequence>
<dbReference type="AlphaFoldDB" id="A0A420JBF8"/>
<evidence type="ECO:0000313" key="1">
    <source>
        <dbReference type="EMBL" id="RKF84129.1"/>
    </source>
</evidence>
<dbReference type="STRING" id="62708.A0A420JBF8"/>
<gene>
    <name evidence="1" type="ORF">GcM3_001032</name>
</gene>
<reference evidence="1 2" key="1">
    <citation type="journal article" date="2018" name="BMC Genomics">
        <title>Comparative genome analyses reveal sequence features reflecting distinct modes of host-adaptation between dicot and monocot powdery mildew.</title>
        <authorList>
            <person name="Wu Y."/>
            <person name="Ma X."/>
            <person name="Pan Z."/>
            <person name="Kale S.D."/>
            <person name="Song Y."/>
            <person name="King H."/>
            <person name="Zhang Q."/>
            <person name="Presley C."/>
            <person name="Deng X."/>
            <person name="Wei C.I."/>
            <person name="Xiao S."/>
        </authorList>
    </citation>
    <scope>NUCLEOTIDE SEQUENCE [LARGE SCALE GENOMIC DNA]</scope>
    <source>
        <strain evidence="1">UMSG3</strain>
    </source>
</reference>
<keyword evidence="2" id="KW-1185">Reference proteome</keyword>
<comment type="caution">
    <text evidence="1">The sequence shown here is derived from an EMBL/GenBank/DDBJ whole genome shotgun (WGS) entry which is preliminary data.</text>
</comment>
<accession>A0A420JBF8</accession>